<dbReference type="EMBL" id="CP039354">
    <property type="protein sequence ID" value="QCE09445.1"/>
    <property type="molecule type" value="Genomic_DNA"/>
</dbReference>
<keyword evidence="3" id="KW-1185">Reference proteome</keyword>
<feature type="compositionally biased region" description="Gly residues" evidence="1">
    <location>
        <begin position="18"/>
        <end position="32"/>
    </location>
</feature>
<proteinExistence type="predicted"/>
<protein>
    <submittedName>
        <fullName evidence="2">Uncharacterized protein</fullName>
    </submittedName>
</protein>
<feature type="region of interest" description="Disordered" evidence="1">
    <location>
        <begin position="15"/>
        <end position="61"/>
    </location>
</feature>
<dbReference type="AlphaFoldDB" id="A0A4D6NBC5"/>
<evidence type="ECO:0000313" key="3">
    <source>
        <dbReference type="Proteomes" id="UP000501690"/>
    </source>
</evidence>
<accession>A0A4D6NBC5</accession>
<evidence type="ECO:0000313" key="2">
    <source>
        <dbReference type="EMBL" id="QCE09445.1"/>
    </source>
</evidence>
<name>A0A4D6NBC5_VIGUN</name>
<sequence>MVPLLQFTMVARKRSGGRSLGGGVGANSGAGRAGNHPRSSSVHLSVSSTGSTSGSTSSTARSGIDVIQIKRNNIEVLKTMLDEWNLMDEADERQVKELQEQILIRAEMTQIEERMILAEVAQIEERRNVNLANLWDDLRKLIYETNRLD</sequence>
<organism evidence="2 3">
    <name type="scientific">Vigna unguiculata</name>
    <name type="common">Cowpea</name>
    <dbReference type="NCBI Taxonomy" id="3917"/>
    <lineage>
        <taxon>Eukaryota</taxon>
        <taxon>Viridiplantae</taxon>
        <taxon>Streptophyta</taxon>
        <taxon>Embryophyta</taxon>
        <taxon>Tracheophyta</taxon>
        <taxon>Spermatophyta</taxon>
        <taxon>Magnoliopsida</taxon>
        <taxon>eudicotyledons</taxon>
        <taxon>Gunneridae</taxon>
        <taxon>Pentapetalae</taxon>
        <taxon>rosids</taxon>
        <taxon>fabids</taxon>
        <taxon>Fabales</taxon>
        <taxon>Fabaceae</taxon>
        <taxon>Papilionoideae</taxon>
        <taxon>50 kb inversion clade</taxon>
        <taxon>NPAAA clade</taxon>
        <taxon>indigoferoid/millettioid clade</taxon>
        <taxon>Phaseoleae</taxon>
        <taxon>Vigna</taxon>
    </lineage>
</organism>
<feature type="compositionally biased region" description="Low complexity" evidence="1">
    <location>
        <begin position="33"/>
        <end position="59"/>
    </location>
</feature>
<evidence type="ECO:0000256" key="1">
    <source>
        <dbReference type="SAM" id="MobiDB-lite"/>
    </source>
</evidence>
<reference evidence="2 3" key="1">
    <citation type="submission" date="2019-04" db="EMBL/GenBank/DDBJ databases">
        <title>An improved genome assembly and genetic linkage map for asparagus bean, Vigna unguiculata ssp. sesquipedialis.</title>
        <authorList>
            <person name="Xia Q."/>
            <person name="Zhang R."/>
            <person name="Dong Y."/>
        </authorList>
    </citation>
    <scope>NUCLEOTIDE SEQUENCE [LARGE SCALE GENOMIC DNA]</scope>
    <source>
        <tissue evidence="2">Leaf</tissue>
    </source>
</reference>
<gene>
    <name evidence="2" type="ORF">DEO72_LG10g664</name>
</gene>
<dbReference type="Proteomes" id="UP000501690">
    <property type="component" value="Linkage Group LG10"/>
</dbReference>